<evidence type="ECO:0000259" key="4">
    <source>
        <dbReference type="Pfam" id="PF00248"/>
    </source>
</evidence>
<dbReference type="SUPFAM" id="SSF51430">
    <property type="entry name" value="NAD(P)-linked oxidoreductase"/>
    <property type="match status" value="1"/>
</dbReference>
<dbReference type="PANTHER" id="PTHR43150:SF6">
    <property type="entry name" value="VIC POTASSIUM ION CHANNEL, BETA SUBUNIT (EUROFUNG)"/>
    <property type="match status" value="1"/>
</dbReference>
<keyword evidence="2" id="KW-0521">NADP</keyword>
<dbReference type="PANTHER" id="PTHR43150">
    <property type="entry name" value="HYPERKINETIC, ISOFORM M"/>
    <property type="match status" value="1"/>
</dbReference>
<organism evidence="5 6">
    <name type="scientific">Lepidopterella palustris CBS 459.81</name>
    <dbReference type="NCBI Taxonomy" id="1314670"/>
    <lineage>
        <taxon>Eukaryota</taxon>
        <taxon>Fungi</taxon>
        <taxon>Dikarya</taxon>
        <taxon>Ascomycota</taxon>
        <taxon>Pezizomycotina</taxon>
        <taxon>Dothideomycetes</taxon>
        <taxon>Pleosporomycetidae</taxon>
        <taxon>Mytilinidiales</taxon>
        <taxon>Argynnaceae</taxon>
        <taxon>Lepidopterella</taxon>
    </lineage>
</organism>
<evidence type="ECO:0000313" key="6">
    <source>
        <dbReference type="Proteomes" id="UP000250266"/>
    </source>
</evidence>
<feature type="domain" description="NADP-dependent oxidoreductase" evidence="4">
    <location>
        <begin position="20"/>
        <end position="135"/>
    </location>
</feature>
<keyword evidence="3" id="KW-0560">Oxidoreductase</keyword>
<evidence type="ECO:0000256" key="3">
    <source>
        <dbReference type="ARBA" id="ARBA00023002"/>
    </source>
</evidence>
<accession>A0A8E2JEV6</accession>
<dbReference type="InterPro" id="IPR023210">
    <property type="entry name" value="NADP_OxRdtase_dom"/>
</dbReference>
<comment type="similarity">
    <text evidence="1">Belongs to the shaker potassium channel beta subunit family.</text>
</comment>
<evidence type="ECO:0000256" key="2">
    <source>
        <dbReference type="ARBA" id="ARBA00022857"/>
    </source>
</evidence>
<dbReference type="Gene3D" id="3.20.20.100">
    <property type="entry name" value="NADP-dependent oxidoreductase domain"/>
    <property type="match status" value="1"/>
</dbReference>
<evidence type="ECO:0000256" key="1">
    <source>
        <dbReference type="ARBA" id="ARBA00006515"/>
    </source>
</evidence>
<dbReference type="EMBL" id="KV744983">
    <property type="protein sequence ID" value="OCK79893.1"/>
    <property type="molecule type" value="Genomic_DNA"/>
</dbReference>
<dbReference type="AlphaFoldDB" id="A0A8E2JEV6"/>
<gene>
    <name evidence="5" type="ORF">K432DRAFT_435072</name>
</gene>
<dbReference type="InterPro" id="IPR036812">
    <property type="entry name" value="NAD(P)_OxRdtase_dom_sf"/>
</dbReference>
<sequence length="250" mass="28123">MWYRFLGRTGLKVSIIGLGSRLTYETKFECMKAAYGAGVNFFDTAGEYGGGKAEVLLGQAIKRYGWKQNDLVLSTRGMNCCLERLDLPYVDIVYAYRPDRQTPMEENVCVFNYLVYTDKGFYWGSSEWSDSEIADAWRFADKLGLTGRAVELPHLGLTVFALLKMGILTGKTQRRGCASTWQQRLEVVVELKVIAEEPGCSLTELALAWVLMNRNVSALIMGAEKLTSEIMKGMEHVAQNKPKEEPLRFG</sequence>
<feature type="domain" description="NADP-dependent oxidoreductase" evidence="4">
    <location>
        <begin position="156"/>
        <end position="226"/>
    </location>
</feature>
<proteinExistence type="inferred from homology"/>
<dbReference type="GO" id="GO:0016491">
    <property type="term" value="F:oxidoreductase activity"/>
    <property type="evidence" value="ECO:0007669"/>
    <property type="project" value="UniProtKB-KW"/>
</dbReference>
<protein>
    <submittedName>
        <fullName evidence="5">Aldo/keto reductase</fullName>
    </submittedName>
</protein>
<dbReference type="Pfam" id="PF00248">
    <property type="entry name" value="Aldo_ket_red"/>
    <property type="match status" value="2"/>
</dbReference>
<dbReference type="InterPro" id="IPR005399">
    <property type="entry name" value="K_chnl_volt-dep_bsu_KCNAB-rel"/>
</dbReference>
<evidence type="ECO:0000313" key="5">
    <source>
        <dbReference type="EMBL" id="OCK79893.1"/>
    </source>
</evidence>
<name>A0A8E2JEV6_9PEZI</name>
<keyword evidence="6" id="KW-1185">Reference proteome</keyword>
<dbReference type="OrthoDB" id="1720422at2759"/>
<dbReference type="Proteomes" id="UP000250266">
    <property type="component" value="Unassembled WGS sequence"/>
</dbReference>
<reference evidence="5 6" key="1">
    <citation type="journal article" date="2016" name="Nat. Commun.">
        <title>Ectomycorrhizal ecology is imprinted in the genome of the dominant symbiotic fungus Cenococcum geophilum.</title>
        <authorList>
            <consortium name="DOE Joint Genome Institute"/>
            <person name="Peter M."/>
            <person name="Kohler A."/>
            <person name="Ohm R.A."/>
            <person name="Kuo A."/>
            <person name="Krutzmann J."/>
            <person name="Morin E."/>
            <person name="Arend M."/>
            <person name="Barry K.W."/>
            <person name="Binder M."/>
            <person name="Choi C."/>
            <person name="Clum A."/>
            <person name="Copeland A."/>
            <person name="Grisel N."/>
            <person name="Haridas S."/>
            <person name="Kipfer T."/>
            <person name="LaButti K."/>
            <person name="Lindquist E."/>
            <person name="Lipzen A."/>
            <person name="Maire R."/>
            <person name="Meier B."/>
            <person name="Mihaltcheva S."/>
            <person name="Molinier V."/>
            <person name="Murat C."/>
            <person name="Poggeler S."/>
            <person name="Quandt C.A."/>
            <person name="Sperisen C."/>
            <person name="Tritt A."/>
            <person name="Tisserant E."/>
            <person name="Crous P.W."/>
            <person name="Henrissat B."/>
            <person name="Nehls U."/>
            <person name="Egli S."/>
            <person name="Spatafora J.W."/>
            <person name="Grigoriev I.V."/>
            <person name="Martin F.M."/>
        </authorList>
    </citation>
    <scope>NUCLEOTIDE SEQUENCE [LARGE SCALE GENOMIC DNA]</scope>
    <source>
        <strain evidence="5 6">CBS 459.81</strain>
    </source>
</reference>